<dbReference type="EMBL" id="BARS01010971">
    <property type="protein sequence ID" value="GAF98825.1"/>
    <property type="molecule type" value="Genomic_DNA"/>
</dbReference>
<protein>
    <submittedName>
        <fullName evidence="1">Uncharacterized protein</fullName>
    </submittedName>
</protein>
<name>X0VE36_9ZZZZ</name>
<reference evidence="1" key="1">
    <citation type="journal article" date="2014" name="Front. Microbiol.">
        <title>High frequency of phylogenetically diverse reductive dehalogenase-homologous genes in deep subseafloor sedimentary metagenomes.</title>
        <authorList>
            <person name="Kawai M."/>
            <person name="Futagami T."/>
            <person name="Toyoda A."/>
            <person name="Takaki Y."/>
            <person name="Nishi S."/>
            <person name="Hori S."/>
            <person name="Arai W."/>
            <person name="Tsubouchi T."/>
            <person name="Morono Y."/>
            <person name="Uchiyama I."/>
            <person name="Ito T."/>
            <person name="Fujiyama A."/>
            <person name="Inagaki F."/>
            <person name="Takami H."/>
        </authorList>
    </citation>
    <scope>NUCLEOTIDE SEQUENCE</scope>
    <source>
        <strain evidence="1">Expedition CK06-06</strain>
    </source>
</reference>
<accession>X0VE36</accession>
<evidence type="ECO:0000313" key="1">
    <source>
        <dbReference type="EMBL" id="GAF98825.1"/>
    </source>
</evidence>
<proteinExistence type="predicted"/>
<gene>
    <name evidence="1" type="ORF">S01H1_20138</name>
</gene>
<dbReference type="AlphaFoldDB" id="X0VE36"/>
<sequence length="48" mass="5381">MDMRMSMSGGEAISITWEDYQVSDGVGGWDDYQVSDGVGGWDDYQVRQ</sequence>
<organism evidence="1">
    <name type="scientific">marine sediment metagenome</name>
    <dbReference type="NCBI Taxonomy" id="412755"/>
    <lineage>
        <taxon>unclassified sequences</taxon>
        <taxon>metagenomes</taxon>
        <taxon>ecological metagenomes</taxon>
    </lineage>
</organism>
<comment type="caution">
    <text evidence="1">The sequence shown here is derived from an EMBL/GenBank/DDBJ whole genome shotgun (WGS) entry which is preliminary data.</text>
</comment>